<dbReference type="AlphaFoldDB" id="A0A7J7IHS4"/>
<keyword evidence="1" id="KW-1133">Transmembrane helix</keyword>
<keyword evidence="1" id="KW-0472">Membrane</keyword>
<reference evidence="2 3" key="1">
    <citation type="journal article" date="2020" name="J. Phycol.">
        <title>Comparative genome analysis reveals Cyanidiococcus gen. nov., a new extremophilic red algal genus sister to Cyanidioschyzon (Cyanidioschyzonaceae, Rhodophyta).</title>
        <authorList>
            <person name="Liu S.-L."/>
            <person name="Chiang Y.-R."/>
            <person name="Yoon H.S."/>
            <person name="Fu H.-Y."/>
        </authorList>
    </citation>
    <scope>NUCLEOTIDE SEQUENCE [LARGE SCALE GENOMIC DNA]</scope>
    <source>
        <strain evidence="2 3">THAL066</strain>
    </source>
</reference>
<protein>
    <submittedName>
        <fullName evidence="2">Uncharacterized protein</fullName>
    </submittedName>
</protein>
<evidence type="ECO:0000256" key="1">
    <source>
        <dbReference type="SAM" id="Phobius"/>
    </source>
</evidence>
<feature type="transmembrane region" description="Helical" evidence="1">
    <location>
        <begin position="48"/>
        <end position="72"/>
    </location>
</feature>
<gene>
    <name evidence="2" type="ORF">F1559_000923</name>
</gene>
<keyword evidence="3" id="KW-1185">Reference proteome</keyword>
<proteinExistence type="predicted"/>
<sequence length="276" mass="30141">MASRDDTGHNHRARWWPERRVGRHAGLGGGARRCDATKCSVGVFRATYVLFAVPMRSLFLIGIFCFAWIAWWSHVGNAAVVAPVAWETIEDNALRLPTGAATGIYINETDALALNISQYDFTIMNSLATLNHKLCLNKALTIGVANVVDNMVECSIADVNAGNCSALKKPAVEEALATDGWTSTDYAGFAYAVKLPAHYFNWSSPYAYGGEGLFGREAYEAALLVVPDMERALHASLVSDRYKFIASYTAQMLNDEVYTYVVLGADPSQSCFSASR</sequence>
<dbReference type="Proteomes" id="UP000530660">
    <property type="component" value="Unassembled WGS sequence"/>
</dbReference>
<name>A0A7J7IHS4_9RHOD</name>
<dbReference type="OrthoDB" id="10419123at2759"/>
<comment type="caution">
    <text evidence="2">The sequence shown here is derived from an EMBL/GenBank/DDBJ whole genome shotgun (WGS) entry which is preliminary data.</text>
</comment>
<evidence type="ECO:0000313" key="2">
    <source>
        <dbReference type="EMBL" id="KAF6002643.1"/>
    </source>
</evidence>
<organism evidence="2 3">
    <name type="scientific">Cyanidiococcus yangmingshanensis</name>
    <dbReference type="NCBI Taxonomy" id="2690220"/>
    <lineage>
        <taxon>Eukaryota</taxon>
        <taxon>Rhodophyta</taxon>
        <taxon>Bangiophyceae</taxon>
        <taxon>Cyanidiales</taxon>
        <taxon>Cyanidiaceae</taxon>
        <taxon>Cyanidiococcus</taxon>
    </lineage>
</organism>
<accession>A0A7J7IHS4</accession>
<evidence type="ECO:0000313" key="3">
    <source>
        <dbReference type="Proteomes" id="UP000530660"/>
    </source>
</evidence>
<dbReference type="EMBL" id="VWRR01000009">
    <property type="protein sequence ID" value="KAF6002643.1"/>
    <property type="molecule type" value="Genomic_DNA"/>
</dbReference>
<keyword evidence="1" id="KW-0812">Transmembrane</keyword>